<dbReference type="Pfam" id="PF00909">
    <property type="entry name" value="Ammonium_transp"/>
    <property type="match status" value="1"/>
</dbReference>
<name>A0A2B4RZD5_STYPI</name>
<dbReference type="PANTHER" id="PTHR11730">
    <property type="entry name" value="AMMONIUM TRANSPORTER"/>
    <property type="match status" value="1"/>
</dbReference>
<evidence type="ECO:0000256" key="4">
    <source>
        <dbReference type="ARBA" id="ARBA00022989"/>
    </source>
</evidence>
<dbReference type="Proteomes" id="UP000225706">
    <property type="component" value="Unassembled WGS sequence"/>
</dbReference>
<comment type="caution">
    <text evidence="8">The sequence shown here is derived from an EMBL/GenBank/DDBJ whole genome shotgun (WGS) entry which is preliminary data.</text>
</comment>
<dbReference type="InterPro" id="IPR029020">
    <property type="entry name" value="Ammonium/urea_transptr"/>
</dbReference>
<dbReference type="InterPro" id="IPR002229">
    <property type="entry name" value="RhesusRHD"/>
</dbReference>
<keyword evidence="5 6" id="KW-0472">Membrane</keyword>
<evidence type="ECO:0000313" key="9">
    <source>
        <dbReference type="Proteomes" id="UP000225706"/>
    </source>
</evidence>
<dbReference type="InterPro" id="IPR024041">
    <property type="entry name" value="NH4_transpt_AmtB-like_dom"/>
</dbReference>
<gene>
    <name evidence="8" type="primary">rhbg-b</name>
    <name evidence="8" type="ORF">AWC38_SpisGene12969</name>
</gene>
<evidence type="ECO:0000259" key="7">
    <source>
        <dbReference type="Pfam" id="PF00909"/>
    </source>
</evidence>
<evidence type="ECO:0000256" key="6">
    <source>
        <dbReference type="SAM" id="Phobius"/>
    </source>
</evidence>
<dbReference type="Gene3D" id="1.10.3430.10">
    <property type="entry name" value="Ammonium transporter AmtB like domains"/>
    <property type="match status" value="1"/>
</dbReference>
<proteinExistence type="inferred from homology"/>
<evidence type="ECO:0000256" key="3">
    <source>
        <dbReference type="ARBA" id="ARBA00022692"/>
    </source>
</evidence>
<feature type="transmembrane region" description="Helical" evidence="6">
    <location>
        <begin position="138"/>
        <end position="157"/>
    </location>
</feature>
<accession>A0A2B4RZD5</accession>
<dbReference type="GO" id="GO:0097272">
    <property type="term" value="P:ammonium homeostasis"/>
    <property type="evidence" value="ECO:0007669"/>
    <property type="project" value="TreeGrafter"/>
</dbReference>
<dbReference type="PANTHER" id="PTHR11730:SF60">
    <property type="entry name" value="RH50, ISOFORM D"/>
    <property type="match status" value="1"/>
</dbReference>
<protein>
    <submittedName>
        <fullName evidence="8">Ammonium transporter Rh type B-B</fullName>
    </submittedName>
</protein>
<feature type="transmembrane region" description="Helical" evidence="6">
    <location>
        <begin position="108"/>
        <end position="126"/>
    </location>
</feature>
<feature type="transmembrane region" description="Helical" evidence="6">
    <location>
        <begin position="236"/>
        <end position="253"/>
    </location>
</feature>
<dbReference type="AlphaFoldDB" id="A0A2B4RZD5"/>
<feature type="transmembrane region" description="Helical" evidence="6">
    <location>
        <begin position="12"/>
        <end position="38"/>
    </location>
</feature>
<dbReference type="OrthoDB" id="534912at2759"/>
<dbReference type="GO" id="GO:0008519">
    <property type="term" value="F:ammonium channel activity"/>
    <property type="evidence" value="ECO:0007669"/>
    <property type="project" value="InterPro"/>
</dbReference>
<feature type="transmembrane region" description="Helical" evidence="6">
    <location>
        <begin position="177"/>
        <end position="197"/>
    </location>
</feature>
<reference evidence="9" key="1">
    <citation type="journal article" date="2017" name="bioRxiv">
        <title>Comparative analysis of the genomes of Stylophora pistillata and Acropora digitifera provides evidence for extensive differences between species of corals.</title>
        <authorList>
            <person name="Voolstra C.R."/>
            <person name="Li Y."/>
            <person name="Liew Y.J."/>
            <person name="Baumgarten S."/>
            <person name="Zoccola D."/>
            <person name="Flot J.-F."/>
            <person name="Tambutte S."/>
            <person name="Allemand D."/>
            <person name="Aranda M."/>
        </authorList>
    </citation>
    <scope>NUCLEOTIDE SEQUENCE [LARGE SCALE GENOMIC DNA]</scope>
</reference>
<feature type="transmembrane region" description="Helical" evidence="6">
    <location>
        <begin position="209"/>
        <end position="230"/>
    </location>
</feature>
<dbReference type="PRINTS" id="PR00342">
    <property type="entry name" value="RHESUSRHD"/>
</dbReference>
<feature type="transmembrane region" description="Helical" evidence="6">
    <location>
        <begin position="50"/>
        <end position="70"/>
    </location>
</feature>
<organism evidence="8 9">
    <name type="scientific">Stylophora pistillata</name>
    <name type="common">Smooth cauliflower coral</name>
    <dbReference type="NCBI Taxonomy" id="50429"/>
    <lineage>
        <taxon>Eukaryota</taxon>
        <taxon>Metazoa</taxon>
        <taxon>Cnidaria</taxon>
        <taxon>Anthozoa</taxon>
        <taxon>Hexacorallia</taxon>
        <taxon>Scleractinia</taxon>
        <taxon>Astrocoeniina</taxon>
        <taxon>Pocilloporidae</taxon>
        <taxon>Stylophora</taxon>
    </lineage>
</organism>
<evidence type="ECO:0000313" key="8">
    <source>
        <dbReference type="EMBL" id="PFX22516.1"/>
    </source>
</evidence>
<dbReference type="EMBL" id="LSMT01000237">
    <property type="protein sequence ID" value="PFX22516.1"/>
    <property type="molecule type" value="Genomic_DNA"/>
</dbReference>
<dbReference type="SUPFAM" id="SSF111352">
    <property type="entry name" value="Ammonium transporter"/>
    <property type="match status" value="1"/>
</dbReference>
<evidence type="ECO:0000256" key="1">
    <source>
        <dbReference type="ARBA" id="ARBA00004141"/>
    </source>
</evidence>
<comment type="similarity">
    <text evidence="2">Belongs to the ammonium transporter (TC 2.A.49) family. Rh subfamily.</text>
</comment>
<feature type="transmembrane region" description="Helical" evidence="6">
    <location>
        <begin position="343"/>
        <end position="364"/>
    </location>
</feature>
<keyword evidence="9" id="KW-1185">Reference proteome</keyword>
<feature type="domain" description="Ammonium transporter AmtB-like" evidence="7">
    <location>
        <begin position="1"/>
        <end position="369"/>
    </location>
</feature>
<feature type="transmembrane region" description="Helical" evidence="6">
    <location>
        <begin position="77"/>
        <end position="96"/>
    </location>
</feature>
<dbReference type="GO" id="GO:0005886">
    <property type="term" value="C:plasma membrane"/>
    <property type="evidence" value="ECO:0007669"/>
    <property type="project" value="InterPro"/>
</dbReference>
<keyword evidence="3 6" id="KW-0812">Transmembrane</keyword>
<evidence type="ECO:0000256" key="2">
    <source>
        <dbReference type="ARBA" id="ARBA00011036"/>
    </source>
</evidence>
<sequence length="397" mass="42679">MTFLKKYGYGSVGYNFFIAALVAQWSTIINGLFNQIYLDGNDKIKVSMQTLIGAEFAAAAVLITFGAVLGKVSRLQLLVIGILEVVFYGINNLIAVKYLKYADAGGSIVIHTFGAYFGLALSRVLYSKDSLDNPKEGSVYQSDIFAMIGTVFLWLFWPSFNAALLPPDYVAQQRSIINTYFSLTAACVTTFVLSPVFHRGGGKWRLSMVHVQNATLAGGVAVGTASNMAINPFGALLIGSLAGALSTVGYVYMSPLLMSFTKIHDTCGVNNLHGMPGIFGGIAGAIVAAGADAQTYGYEGLFSVWSARAPKMNSSEYWELRDMGVKFNVGDQRTASVQAGYQVAGLLVTLAVAIIGGMVTGFIVKRSFCDTPTQEQMYDDDDYWEIPDSDVGPVAKV</sequence>
<evidence type="ECO:0000256" key="5">
    <source>
        <dbReference type="ARBA" id="ARBA00023136"/>
    </source>
</evidence>
<keyword evidence="4 6" id="KW-1133">Transmembrane helix</keyword>
<comment type="subcellular location">
    <subcellularLocation>
        <location evidence="1">Membrane</location>
        <topology evidence="1">Multi-pass membrane protein</topology>
    </subcellularLocation>
</comment>